<dbReference type="EMBL" id="FOQY01000004">
    <property type="protein sequence ID" value="SFI65094.1"/>
    <property type="molecule type" value="Genomic_DNA"/>
</dbReference>
<dbReference type="NCBIfam" id="TIGR03104">
    <property type="entry name" value="trio_amidotrans"/>
    <property type="match status" value="1"/>
</dbReference>
<dbReference type="Gene3D" id="3.60.20.10">
    <property type="entry name" value="Glutamine Phosphoribosylpyrophosphate, subunit 1, domain 1"/>
    <property type="match status" value="1"/>
</dbReference>
<feature type="binding site" evidence="10">
    <location>
        <position position="100"/>
    </location>
    <ligand>
        <name>L-glutamine</name>
        <dbReference type="ChEBI" id="CHEBI:58359"/>
    </ligand>
</feature>
<dbReference type="PROSITE" id="PS51278">
    <property type="entry name" value="GATASE_TYPE_2"/>
    <property type="match status" value="1"/>
</dbReference>
<evidence type="ECO:0000259" key="11">
    <source>
        <dbReference type="PROSITE" id="PS51278"/>
    </source>
</evidence>
<dbReference type="AlphaFoldDB" id="A0A1I3JY41"/>
<dbReference type="InterPro" id="IPR017535">
    <property type="entry name" value="Asparagine_synth"/>
</dbReference>
<comment type="similarity">
    <text evidence="2">Belongs to the asparagine synthetase family.</text>
</comment>
<dbReference type="Gene3D" id="3.40.50.620">
    <property type="entry name" value="HUPs"/>
    <property type="match status" value="1"/>
</dbReference>
<dbReference type="Proteomes" id="UP000199111">
    <property type="component" value="Unassembled WGS sequence"/>
</dbReference>
<evidence type="ECO:0000313" key="13">
    <source>
        <dbReference type="Proteomes" id="UP000199111"/>
    </source>
</evidence>
<keyword evidence="9" id="KW-0028">Amino-acid biosynthesis</keyword>
<dbReference type="SUPFAM" id="SSF56235">
    <property type="entry name" value="N-terminal nucleophile aminohydrolases (Ntn hydrolases)"/>
    <property type="match status" value="1"/>
</dbReference>
<protein>
    <recommendedName>
        <fullName evidence="3">asparagine synthase (glutamine-hydrolyzing)</fullName>
        <ecNumber evidence="3">6.3.5.4</ecNumber>
    </recommendedName>
</protein>
<name>A0A1I3JY41_9ACTN</name>
<dbReference type="NCBIfam" id="TIGR01536">
    <property type="entry name" value="asn_synth_AEB"/>
    <property type="match status" value="1"/>
</dbReference>
<organism evidence="12 13">
    <name type="scientific">Streptosporangium canum</name>
    <dbReference type="NCBI Taxonomy" id="324952"/>
    <lineage>
        <taxon>Bacteria</taxon>
        <taxon>Bacillati</taxon>
        <taxon>Actinomycetota</taxon>
        <taxon>Actinomycetes</taxon>
        <taxon>Streptosporangiales</taxon>
        <taxon>Streptosporangiaceae</taxon>
        <taxon>Streptosporangium</taxon>
    </lineage>
</organism>
<dbReference type="GeneID" id="96297355"/>
<keyword evidence="7 9" id="KW-0315">Glutamine amidotransferase</keyword>
<feature type="binding site" evidence="10">
    <location>
        <position position="268"/>
    </location>
    <ligand>
        <name>ATP</name>
        <dbReference type="ChEBI" id="CHEBI:30616"/>
    </ligand>
</feature>
<dbReference type="InterPro" id="IPR006426">
    <property type="entry name" value="Asn_synth_AEB"/>
</dbReference>
<gene>
    <name evidence="12" type="ORF">SAMN05216275_104173</name>
</gene>
<evidence type="ECO:0000256" key="10">
    <source>
        <dbReference type="PIRSR" id="PIRSR001589-2"/>
    </source>
</evidence>
<evidence type="ECO:0000256" key="4">
    <source>
        <dbReference type="ARBA" id="ARBA00022741"/>
    </source>
</evidence>
<keyword evidence="13" id="KW-1185">Reference proteome</keyword>
<dbReference type="GO" id="GO:0006529">
    <property type="term" value="P:asparagine biosynthetic process"/>
    <property type="evidence" value="ECO:0007669"/>
    <property type="project" value="UniProtKB-KW"/>
</dbReference>
<evidence type="ECO:0000256" key="8">
    <source>
        <dbReference type="ARBA" id="ARBA00048741"/>
    </source>
</evidence>
<dbReference type="GO" id="GO:0005829">
    <property type="term" value="C:cytosol"/>
    <property type="evidence" value="ECO:0007669"/>
    <property type="project" value="TreeGrafter"/>
</dbReference>
<feature type="domain" description="Glutamine amidotransferase type-2" evidence="11">
    <location>
        <begin position="2"/>
        <end position="214"/>
    </location>
</feature>
<evidence type="ECO:0000256" key="6">
    <source>
        <dbReference type="ARBA" id="ARBA00022888"/>
    </source>
</evidence>
<keyword evidence="6 9" id="KW-0061">Asparagine biosynthesis</keyword>
<dbReference type="InterPro" id="IPR029055">
    <property type="entry name" value="Ntn_hydrolases_N"/>
</dbReference>
<evidence type="ECO:0000256" key="9">
    <source>
        <dbReference type="PIRSR" id="PIRSR001589-1"/>
    </source>
</evidence>
<dbReference type="PANTHER" id="PTHR43284">
    <property type="entry name" value="ASPARAGINE SYNTHETASE (GLUTAMINE-HYDROLYZING)"/>
    <property type="match status" value="1"/>
</dbReference>
<feature type="binding site" evidence="10">
    <location>
        <begin position="371"/>
        <end position="372"/>
    </location>
    <ligand>
        <name>ATP</name>
        <dbReference type="ChEBI" id="CHEBI:30616"/>
    </ligand>
</feature>
<dbReference type="InterPro" id="IPR033738">
    <property type="entry name" value="AsnB_N"/>
</dbReference>
<dbReference type="GO" id="GO:0004066">
    <property type="term" value="F:asparagine synthase (glutamine-hydrolyzing) activity"/>
    <property type="evidence" value="ECO:0007669"/>
    <property type="project" value="UniProtKB-EC"/>
</dbReference>
<accession>A0A1I3JY41</accession>
<dbReference type="RefSeq" id="WP_093886303.1">
    <property type="nucleotide sequence ID" value="NZ_FOQY01000004.1"/>
</dbReference>
<proteinExistence type="inferred from homology"/>
<keyword evidence="4 10" id="KW-0547">Nucleotide-binding</keyword>
<evidence type="ECO:0000256" key="5">
    <source>
        <dbReference type="ARBA" id="ARBA00022840"/>
    </source>
</evidence>
<feature type="active site" description="For GATase activity" evidence="9">
    <location>
        <position position="2"/>
    </location>
</feature>
<evidence type="ECO:0000256" key="7">
    <source>
        <dbReference type="ARBA" id="ARBA00022962"/>
    </source>
</evidence>
<comment type="pathway">
    <text evidence="1">Amino-acid biosynthesis; L-asparagine biosynthesis; L-asparagine from L-aspartate (L-Gln route): step 1/1.</text>
</comment>
<dbReference type="InterPro" id="IPR001962">
    <property type="entry name" value="Asn_synthase"/>
</dbReference>
<dbReference type="CDD" id="cd00712">
    <property type="entry name" value="AsnB"/>
    <property type="match status" value="1"/>
</dbReference>
<dbReference type="CDD" id="cd01991">
    <property type="entry name" value="Asn_synthase_B_C"/>
    <property type="match status" value="1"/>
</dbReference>
<dbReference type="InterPro" id="IPR017932">
    <property type="entry name" value="GATase_2_dom"/>
</dbReference>
<evidence type="ECO:0000256" key="2">
    <source>
        <dbReference type="ARBA" id="ARBA00005752"/>
    </source>
</evidence>
<evidence type="ECO:0000313" key="12">
    <source>
        <dbReference type="EMBL" id="SFI65094.1"/>
    </source>
</evidence>
<evidence type="ECO:0000256" key="3">
    <source>
        <dbReference type="ARBA" id="ARBA00012737"/>
    </source>
</evidence>
<keyword evidence="5 10" id="KW-0067">ATP-binding</keyword>
<dbReference type="Pfam" id="PF00733">
    <property type="entry name" value="Asn_synthase"/>
    <property type="match status" value="1"/>
</dbReference>
<comment type="catalytic activity">
    <reaction evidence="8">
        <text>L-aspartate + L-glutamine + ATP + H2O = L-asparagine + L-glutamate + AMP + diphosphate + H(+)</text>
        <dbReference type="Rhea" id="RHEA:12228"/>
        <dbReference type="ChEBI" id="CHEBI:15377"/>
        <dbReference type="ChEBI" id="CHEBI:15378"/>
        <dbReference type="ChEBI" id="CHEBI:29985"/>
        <dbReference type="ChEBI" id="CHEBI:29991"/>
        <dbReference type="ChEBI" id="CHEBI:30616"/>
        <dbReference type="ChEBI" id="CHEBI:33019"/>
        <dbReference type="ChEBI" id="CHEBI:58048"/>
        <dbReference type="ChEBI" id="CHEBI:58359"/>
        <dbReference type="ChEBI" id="CHEBI:456215"/>
        <dbReference type="EC" id="6.3.5.4"/>
    </reaction>
</comment>
<dbReference type="PIRSF" id="PIRSF001589">
    <property type="entry name" value="Asn_synthetase_glu-h"/>
    <property type="match status" value="1"/>
</dbReference>
<evidence type="ECO:0000256" key="1">
    <source>
        <dbReference type="ARBA" id="ARBA00005187"/>
    </source>
</evidence>
<dbReference type="InterPro" id="IPR051786">
    <property type="entry name" value="ASN_synthetase/amidase"/>
</dbReference>
<dbReference type="GO" id="GO:0005524">
    <property type="term" value="F:ATP binding"/>
    <property type="evidence" value="ECO:0007669"/>
    <property type="project" value="UniProtKB-KW"/>
</dbReference>
<sequence>MCGLSGEIRFDGRAADVGAVGRMTDAMHDRGPDGSGLWSLGPVALGHRRLKIIDLSDRAAQPMVDSALGLTGVFNGCLYNYRELREELRGEGYRFFSTSDTEVLVKAFHRWGPECVEHFTGMFAFAVFERDTGRLTLGRDRLGIKPMYVAQDAARLRFASSLPALLAGGGVGTDIDRVALHHYMTFHSVVPAERTILTGVRKLPPATVRTVEAGGTVTDHCYWRPPHTRSALPEYAGLTSDEWNEAVLDRLRVAVRRRMVADVPVGVLLSGGLDSSMIVALLAEEGQEGLSTFSIGFHAAGGESGDEFAYSDLVARHFGTDHHRILVDDTRLLPALERAVGAMSEPMVSHDCVAFHLLSEEVSRHVKVVQSGQGADEVFAGYSWYPPMAGLPREEAAGTYAREFFDRPHGALAEVLAPDYLTDEDVSGEFVRRHLAMPGADTALDAVLRLDTSVMLVDDPVKRVDNMTMAYGLEARTPFLDHELVELAAACPPELKLASGGKGVLKDASRKLLPAEVIDRPKGYFPVPAIRHIHGPFLELVRDALTGQAARSRGLFNRPYVDRLLAAPDEHRTTLGANALWQLGLLELWLQAQGVR</sequence>
<dbReference type="EC" id="6.3.5.4" evidence="3"/>
<reference evidence="13" key="1">
    <citation type="submission" date="2016-10" db="EMBL/GenBank/DDBJ databases">
        <authorList>
            <person name="Varghese N."/>
            <person name="Submissions S."/>
        </authorList>
    </citation>
    <scope>NUCLEOTIDE SEQUENCE [LARGE SCALE GENOMIC DNA]</scope>
    <source>
        <strain evidence="13">CGMCC 4.2126</strain>
    </source>
</reference>
<dbReference type="PANTHER" id="PTHR43284:SF1">
    <property type="entry name" value="ASPARAGINE SYNTHETASE"/>
    <property type="match status" value="1"/>
</dbReference>
<dbReference type="InterPro" id="IPR014729">
    <property type="entry name" value="Rossmann-like_a/b/a_fold"/>
</dbReference>
<dbReference type="Pfam" id="PF13537">
    <property type="entry name" value="GATase_7"/>
    <property type="match status" value="1"/>
</dbReference>
<dbReference type="SUPFAM" id="SSF52402">
    <property type="entry name" value="Adenine nucleotide alpha hydrolases-like"/>
    <property type="match status" value="1"/>
</dbReference>
<feature type="binding site" evidence="10">
    <location>
        <position position="295"/>
    </location>
    <ligand>
        <name>ATP</name>
        <dbReference type="ChEBI" id="CHEBI:30616"/>
    </ligand>
</feature>